<sequence length="120" mass="13216">MVLCVVCCALRAWASDGRLSRGRRVESSELSWRLHLSLLLYLLSEEQPQAHARREAAFSTALIFSLTSPPYTSSPSASTSPLSLSPSAFLPAPCSRPWHDFPLRLSLLIFRSSLGLSIQS</sequence>
<protein>
    <submittedName>
        <fullName evidence="1">Uncharacterized protein</fullName>
    </submittedName>
</protein>
<dbReference type="Proteomes" id="UP000193067">
    <property type="component" value="Unassembled WGS sequence"/>
</dbReference>
<dbReference type="EMBL" id="KZ084110">
    <property type="protein sequence ID" value="OSD01563.1"/>
    <property type="molecule type" value="Genomic_DNA"/>
</dbReference>
<keyword evidence="2" id="KW-1185">Reference proteome</keyword>
<accession>A0A1Y2ILN7</accession>
<reference evidence="1 2" key="1">
    <citation type="journal article" date="2015" name="Biotechnol. Biofuels">
        <title>Enhanced degradation of softwood versus hardwood by the white-rot fungus Pycnoporus coccineus.</title>
        <authorList>
            <person name="Couturier M."/>
            <person name="Navarro D."/>
            <person name="Chevret D."/>
            <person name="Henrissat B."/>
            <person name="Piumi F."/>
            <person name="Ruiz-Duenas F.J."/>
            <person name="Martinez A.T."/>
            <person name="Grigoriev I.V."/>
            <person name="Riley R."/>
            <person name="Lipzen A."/>
            <person name="Berrin J.G."/>
            <person name="Master E.R."/>
            <person name="Rosso M.N."/>
        </authorList>
    </citation>
    <scope>NUCLEOTIDE SEQUENCE [LARGE SCALE GENOMIC DNA]</scope>
    <source>
        <strain evidence="1 2">BRFM310</strain>
    </source>
</reference>
<name>A0A1Y2ILN7_TRAC3</name>
<evidence type="ECO:0000313" key="2">
    <source>
        <dbReference type="Proteomes" id="UP000193067"/>
    </source>
</evidence>
<organism evidence="1 2">
    <name type="scientific">Trametes coccinea (strain BRFM310)</name>
    <name type="common">Pycnoporus coccineus</name>
    <dbReference type="NCBI Taxonomy" id="1353009"/>
    <lineage>
        <taxon>Eukaryota</taxon>
        <taxon>Fungi</taxon>
        <taxon>Dikarya</taxon>
        <taxon>Basidiomycota</taxon>
        <taxon>Agaricomycotina</taxon>
        <taxon>Agaricomycetes</taxon>
        <taxon>Polyporales</taxon>
        <taxon>Polyporaceae</taxon>
        <taxon>Trametes</taxon>
    </lineage>
</organism>
<evidence type="ECO:0000313" key="1">
    <source>
        <dbReference type="EMBL" id="OSD01563.1"/>
    </source>
</evidence>
<dbReference type="AlphaFoldDB" id="A0A1Y2ILN7"/>
<gene>
    <name evidence="1" type="ORF">PYCCODRAFT_485125</name>
</gene>
<proteinExistence type="predicted"/>